<keyword evidence="3" id="KW-1185">Reference proteome</keyword>
<dbReference type="Pfam" id="PF19094">
    <property type="entry name" value="EMC6_arch"/>
    <property type="match status" value="1"/>
</dbReference>
<evidence type="ECO:0000313" key="3">
    <source>
        <dbReference type="Proteomes" id="UP000830729"/>
    </source>
</evidence>
<accession>A0A8U0HPW4</accession>
<protein>
    <submittedName>
        <fullName evidence="2">Uncharacterized protein</fullName>
    </submittedName>
</protein>
<name>A0A8U0HPW4_9EURY</name>
<keyword evidence="1" id="KW-0472">Membrane</keyword>
<dbReference type="EMBL" id="CP096659">
    <property type="protein sequence ID" value="UPV72783.1"/>
    <property type="molecule type" value="Genomic_DNA"/>
</dbReference>
<organism evidence="2 3">
    <name type="scientific">Halorussus limi</name>
    <dbReference type="NCBI Taxonomy" id="2938695"/>
    <lineage>
        <taxon>Archaea</taxon>
        <taxon>Methanobacteriati</taxon>
        <taxon>Methanobacteriota</taxon>
        <taxon>Stenosarchaea group</taxon>
        <taxon>Halobacteria</taxon>
        <taxon>Halobacteriales</taxon>
        <taxon>Haladaptataceae</taxon>
        <taxon>Halorussus</taxon>
    </lineage>
</organism>
<gene>
    <name evidence="2" type="ORF">M0R89_09495</name>
</gene>
<dbReference type="GeneID" id="72185432"/>
<reference evidence="2 3" key="1">
    <citation type="submission" date="2022-04" db="EMBL/GenBank/DDBJ databases">
        <title>Diverse halophilic archaea isolated from saline environments.</title>
        <authorList>
            <person name="Cui H.-L."/>
        </authorList>
    </citation>
    <scope>NUCLEOTIDE SEQUENCE [LARGE SCALE GENOMIC DNA]</scope>
    <source>
        <strain evidence="2 3">XZYJT49</strain>
    </source>
</reference>
<keyword evidence="1" id="KW-1133">Transmembrane helix</keyword>
<keyword evidence="1" id="KW-0812">Transmembrane</keyword>
<evidence type="ECO:0000256" key="1">
    <source>
        <dbReference type="SAM" id="Phobius"/>
    </source>
</evidence>
<feature type="transmembrane region" description="Helical" evidence="1">
    <location>
        <begin position="78"/>
        <end position="97"/>
    </location>
</feature>
<feature type="transmembrane region" description="Helical" evidence="1">
    <location>
        <begin position="46"/>
        <end position="66"/>
    </location>
</feature>
<dbReference type="AlphaFoldDB" id="A0A8U0HPW4"/>
<dbReference type="Proteomes" id="UP000830729">
    <property type="component" value="Chromosome"/>
</dbReference>
<feature type="transmembrane region" description="Helical" evidence="1">
    <location>
        <begin position="17"/>
        <end position="39"/>
    </location>
</feature>
<dbReference type="InterPro" id="IPR043941">
    <property type="entry name" value="EMC6-arch"/>
</dbReference>
<sequence length="102" mass="11003">MATEQVSERRSSHVRGVTVTAVATLAGIAAAFVSAAFLGTAAKDQLGLAIVAGFVFVQLPVLQVMGIDVEDFSTKDHLYVLFMTFSMWFVTWTILLTNGVTF</sequence>
<evidence type="ECO:0000313" key="2">
    <source>
        <dbReference type="EMBL" id="UPV72783.1"/>
    </source>
</evidence>
<dbReference type="RefSeq" id="WP_248648842.1">
    <property type="nucleotide sequence ID" value="NZ_CP096659.1"/>
</dbReference>
<proteinExistence type="predicted"/>
<dbReference type="KEGG" id="halx:M0R89_09495"/>